<proteinExistence type="predicted"/>
<protein>
    <submittedName>
        <fullName evidence="1">DUF3540 domain-containing protein</fullName>
    </submittedName>
</protein>
<organism evidence="1 2">
    <name type="scientific">Plastoroseomonas hellenica</name>
    <dbReference type="NCBI Taxonomy" id="2687306"/>
    <lineage>
        <taxon>Bacteria</taxon>
        <taxon>Pseudomonadati</taxon>
        <taxon>Pseudomonadota</taxon>
        <taxon>Alphaproteobacteria</taxon>
        <taxon>Acetobacterales</taxon>
        <taxon>Acetobacteraceae</taxon>
        <taxon>Plastoroseomonas</taxon>
    </lineage>
</organism>
<comment type="caution">
    <text evidence="1">The sequence shown here is derived from an EMBL/GenBank/DDBJ whole genome shotgun (WGS) entry which is preliminary data.</text>
</comment>
<dbReference type="InterPro" id="IPR021927">
    <property type="entry name" value="DUF3540"/>
</dbReference>
<sequence length="199" mass="20997">MNALSPMPMIAATETLLAEVVLHEGAALTVLRGGTRIAARRAISCLIEPEPGDLVLLGGPAAQPYVLAVLERPGSRPIRLAVAGDMEVASDGGRLTLNAETLVMSARTGQVAIEDLALSGGKVAARFGRIGLVAEAIESLVTRLLTRARRSYRFVEETDHLRAQGVDHRASGHMNLRGETAVMHAAVLVKVDAAQIHMG</sequence>
<evidence type="ECO:0000313" key="1">
    <source>
        <dbReference type="EMBL" id="MBR0667388.1"/>
    </source>
</evidence>
<name>A0ABS5F4L8_9PROT</name>
<evidence type="ECO:0000313" key="2">
    <source>
        <dbReference type="Proteomes" id="UP001196870"/>
    </source>
</evidence>
<dbReference type="RefSeq" id="WP_211855168.1">
    <property type="nucleotide sequence ID" value="NZ_JAAGBB010000034.1"/>
</dbReference>
<gene>
    <name evidence="1" type="ORF">GXW71_23735</name>
</gene>
<dbReference type="Proteomes" id="UP001196870">
    <property type="component" value="Unassembled WGS sequence"/>
</dbReference>
<accession>A0ABS5F4L8</accession>
<reference evidence="2" key="1">
    <citation type="journal article" date="2021" name="Syst. Appl. Microbiol.">
        <title>Roseomonas hellenica sp. nov., isolated from roots of wild-growing Alkanna tinctoria.</title>
        <authorList>
            <person name="Rat A."/>
            <person name="Naranjo H.D."/>
            <person name="Lebbe L."/>
            <person name="Cnockaert M."/>
            <person name="Krigas N."/>
            <person name="Grigoriadou K."/>
            <person name="Maloupa E."/>
            <person name="Willems A."/>
        </authorList>
    </citation>
    <scope>NUCLEOTIDE SEQUENCE [LARGE SCALE GENOMIC DNA]</scope>
    <source>
        <strain evidence="2">LMG 31523</strain>
    </source>
</reference>
<keyword evidence="2" id="KW-1185">Reference proteome</keyword>
<dbReference type="EMBL" id="JAAGBB010000034">
    <property type="protein sequence ID" value="MBR0667388.1"/>
    <property type="molecule type" value="Genomic_DNA"/>
</dbReference>
<dbReference type="Pfam" id="PF12059">
    <property type="entry name" value="DUF3540"/>
    <property type="match status" value="1"/>
</dbReference>